<dbReference type="Proteomes" id="UP000046395">
    <property type="component" value="Unassembled WGS sequence"/>
</dbReference>
<accession>A0A5S6QRW0</accession>
<name>A0A5S6QRW0_TRIMR</name>
<dbReference type="AlphaFoldDB" id="A0A5S6QRW0"/>
<evidence type="ECO:0000313" key="3">
    <source>
        <dbReference type="WBParaSite" id="TMUE_2000009889.1"/>
    </source>
</evidence>
<keyword evidence="2" id="KW-1185">Reference proteome</keyword>
<organism evidence="2 3">
    <name type="scientific">Trichuris muris</name>
    <name type="common">Mouse whipworm</name>
    <dbReference type="NCBI Taxonomy" id="70415"/>
    <lineage>
        <taxon>Eukaryota</taxon>
        <taxon>Metazoa</taxon>
        <taxon>Ecdysozoa</taxon>
        <taxon>Nematoda</taxon>
        <taxon>Enoplea</taxon>
        <taxon>Dorylaimia</taxon>
        <taxon>Trichinellida</taxon>
        <taxon>Trichuridae</taxon>
        <taxon>Trichuris</taxon>
    </lineage>
</organism>
<protein>
    <submittedName>
        <fullName evidence="3">Uncharacterized protein</fullName>
    </submittedName>
</protein>
<sequence length="140" mass="16334">MHVVLVFVAAVFVSSVESLRSRSKESELIVPTIVKRPSPNGYTGAIPPYQPPVSLSPFARNECGQWKCNQLQLKYKSTNLLRDYNEYIECLNACEPELIEFWVRNWIHELLNKDPRRPRKNDRDHEDYVAKFLRGGTSYY</sequence>
<keyword evidence="1" id="KW-0732">Signal</keyword>
<proteinExistence type="predicted"/>
<evidence type="ECO:0000313" key="2">
    <source>
        <dbReference type="Proteomes" id="UP000046395"/>
    </source>
</evidence>
<feature type="signal peptide" evidence="1">
    <location>
        <begin position="1"/>
        <end position="18"/>
    </location>
</feature>
<evidence type="ECO:0000256" key="1">
    <source>
        <dbReference type="SAM" id="SignalP"/>
    </source>
</evidence>
<dbReference type="WBParaSite" id="TMUE_2000009889.1">
    <property type="protein sequence ID" value="TMUE_2000009889.1"/>
    <property type="gene ID" value="WBGene00290867"/>
</dbReference>
<reference evidence="3" key="1">
    <citation type="submission" date="2019-12" db="UniProtKB">
        <authorList>
            <consortium name="WormBaseParasite"/>
        </authorList>
    </citation>
    <scope>IDENTIFICATION</scope>
</reference>
<feature type="chain" id="PRO_5024346224" evidence="1">
    <location>
        <begin position="19"/>
        <end position="140"/>
    </location>
</feature>